<proteinExistence type="predicted"/>
<keyword evidence="3" id="KW-1185">Reference proteome</keyword>
<sequence length="62" mass="6825">MGTLLDFSATARPRRPSRTDLRKEGAQILVFPGVRFERQAVDLAARIRKVTKETGGTAQPDA</sequence>
<dbReference type="AlphaFoldDB" id="A0A2T5V1R1"/>
<dbReference type="OrthoDB" id="8140862at2"/>
<dbReference type="RefSeq" id="WP_107991539.1">
    <property type="nucleotide sequence ID" value="NZ_QAYG01000010.1"/>
</dbReference>
<accession>A0A2T5V1R1</accession>
<gene>
    <name evidence="2" type="ORF">C8N35_110149</name>
</gene>
<comment type="caution">
    <text evidence="2">The sequence shown here is derived from an EMBL/GenBank/DDBJ whole genome shotgun (WGS) entry which is preliminary data.</text>
</comment>
<feature type="region of interest" description="Disordered" evidence="1">
    <location>
        <begin position="1"/>
        <end position="20"/>
    </location>
</feature>
<evidence type="ECO:0000313" key="3">
    <source>
        <dbReference type="Proteomes" id="UP000244081"/>
    </source>
</evidence>
<evidence type="ECO:0000313" key="2">
    <source>
        <dbReference type="EMBL" id="PTW57670.1"/>
    </source>
</evidence>
<name>A0A2T5V1R1_9HYPH</name>
<protein>
    <submittedName>
        <fullName evidence="2">Uncharacterized protein</fullName>
    </submittedName>
</protein>
<reference evidence="2 3" key="1">
    <citation type="submission" date="2018-04" db="EMBL/GenBank/DDBJ databases">
        <title>Genomic Encyclopedia of Archaeal and Bacterial Type Strains, Phase II (KMG-II): from individual species to whole genera.</title>
        <authorList>
            <person name="Goeker M."/>
        </authorList>
    </citation>
    <scope>NUCLEOTIDE SEQUENCE [LARGE SCALE GENOMIC DNA]</scope>
    <source>
        <strain evidence="2 3">DSM 23382</strain>
    </source>
</reference>
<dbReference type="Proteomes" id="UP000244081">
    <property type="component" value="Unassembled WGS sequence"/>
</dbReference>
<organism evidence="2 3">
    <name type="scientific">Breoghania corrubedonensis</name>
    <dbReference type="NCBI Taxonomy" id="665038"/>
    <lineage>
        <taxon>Bacteria</taxon>
        <taxon>Pseudomonadati</taxon>
        <taxon>Pseudomonadota</taxon>
        <taxon>Alphaproteobacteria</taxon>
        <taxon>Hyphomicrobiales</taxon>
        <taxon>Stappiaceae</taxon>
        <taxon>Breoghania</taxon>
    </lineage>
</organism>
<dbReference type="EMBL" id="QAYG01000010">
    <property type="protein sequence ID" value="PTW57670.1"/>
    <property type="molecule type" value="Genomic_DNA"/>
</dbReference>
<evidence type="ECO:0000256" key="1">
    <source>
        <dbReference type="SAM" id="MobiDB-lite"/>
    </source>
</evidence>